<keyword evidence="1" id="KW-0472">Membrane</keyword>
<sequence>MSKQKLAILLALLSTLLWSTVATSFKISLKQLNPENLVLYSTLISLFIFTIILVKNRRFNSIKNLGKKDILYSIISGFLNPFLYYLVLFKTYSLLPAQVAQPLNYTWPIILIIFSSIIFKEKLKRKDFLSFCLSLVGISLVSSNSFSNIDINGLGVILGVLSAVIWALYWVINRVDSRENDIKLFLNFLFGSIFILIYNFLFVPIQIPNMVGILSTIYVGLFEMGITFYLWANALKYANKAATISLIVYLSPFLSLIFISIFLKETITITTIIGLILIVSSILYNKLAGK</sequence>
<dbReference type="KEGG" id="sper:EW093_01845"/>
<reference evidence="3 4" key="2">
    <citation type="submission" date="2019-09" db="EMBL/GenBank/DDBJ databases">
        <title>Complete Genome Sequence and Methylome Analysis of free living Spirochaetas.</title>
        <authorList>
            <person name="Leshcheva N."/>
            <person name="Mikheeva N."/>
        </authorList>
    </citation>
    <scope>NUCLEOTIDE SEQUENCE [LARGE SCALE GENOMIC DNA]</scope>
    <source>
        <strain evidence="3 4">P</strain>
    </source>
</reference>
<name>A0A5C1Q7X4_9SPIO</name>
<feature type="transmembrane region" description="Helical" evidence="1">
    <location>
        <begin position="211"/>
        <end position="232"/>
    </location>
</feature>
<dbReference type="InterPro" id="IPR037185">
    <property type="entry name" value="EmrE-like"/>
</dbReference>
<evidence type="ECO:0000256" key="1">
    <source>
        <dbReference type="SAM" id="Phobius"/>
    </source>
</evidence>
<dbReference type="RefSeq" id="WP_149566755.1">
    <property type="nucleotide sequence ID" value="NZ_CP035807.1"/>
</dbReference>
<gene>
    <name evidence="3" type="ORF">EW093_01845</name>
</gene>
<evidence type="ECO:0000313" key="3">
    <source>
        <dbReference type="EMBL" id="QEN03497.1"/>
    </source>
</evidence>
<feature type="transmembrane region" description="Helical" evidence="1">
    <location>
        <begin position="184"/>
        <end position="205"/>
    </location>
</feature>
<feature type="transmembrane region" description="Helical" evidence="1">
    <location>
        <begin position="269"/>
        <end position="287"/>
    </location>
</feature>
<dbReference type="SUPFAM" id="SSF103481">
    <property type="entry name" value="Multidrug resistance efflux transporter EmrE"/>
    <property type="match status" value="2"/>
</dbReference>
<feature type="domain" description="EamA" evidence="2">
    <location>
        <begin position="154"/>
        <end position="283"/>
    </location>
</feature>
<feature type="transmembrane region" description="Helical" evidence="1">
    <location>
        <begin position="38"/>
        <end position="54"/>
    </location>
</feature>
<dbReference type="AlphaFoldDB" id="A0A5C1Q7X4"/>
<feature type="transmembrane region" description="Helical" evidence="1">
    <location>
        <begin position="128"/>
        <end position="147"/>
    </location>
</feature>
<protein>
    <submittedName>
        <fullName evidence="3">DMT family transporter</fullName>
    </submittedName>
</protein>
<reference evidence="3 4" key="1">
    <citation type="submission" date="2019-02" db="EMBL/GenBank/DDBJ databases">
        <authorList>
            <person name="Fomenkov A."/>
            <person name="Dubinina G."/>
            <person name="Grabovich M."/>
            <person name="Vincze T."/>
            <person name="Roberts R.J."/>
        </authorList>
    </citation>
    <scope>NUCLEOTIDE SEQUENCE [LARGE SCALE GENOMIC DNA]</scope>
    <source>
        <strain evidence="3 4">P</strain>
    </source>
</reference>
<keyword evidence="1" id="KW-0812">Transmembrane</keyword>
<dbReference type="PANTHER" id="PTHR22911:SF137">
    <property type="entry name" value="SOLUTE CARRIER FAMILY 35 MEMBER G2-RELATED"/>
    <property type="match status" value="1"/>
</dbReference>
<feature type="transmembrane region" description="Helical" evidence="1">
    <location>
        <begin position="153"/>
        <end position="172"/>
    </location>
</feature>
<dbReference type="InterPro" id="IPR000620">
    <property type="entry name" value="EamA_dom"/>
</dbReference>
<dbReference type="GO" id="GO:0016020">
    <property type="term" value="C:membrane"/>
    <property type="evidence" value="ECO:0007669"/>
    <property type="project" value="InterPro"/>
</dbReference>
<feature type="transmembrane region" description="Helical" evidence="1">
    <location>
        <begin position="70"/>
        <end position="87"/>
    </location>
</feature>
<keyword evidence="4" id="KW-1185">Reference proteome</keyword>
<dbReference type="EMBL" id="CP035807">
    <property type="protein sequence ID" value="QEN03497.1"/>
    <property type="molecule type" value="Genomic_DNA"/>
</dbReference>
<accession>A0A5C1Q7X4</accession>
<proteinExistence type="predicted"/>
<feature type="domain" description="EamA" evidence="2">
    <location>
        <begin position="6"/>
        <end position="142"/>
    </location>
</feature>
<feature type="transmembrane region" description="Helical" evidence="1">
    <location>
        <begin position="99"/>
        <end position="119"/>
    </location>
</feature>
<evidence type="ECO:0000259" key="2">
    <source>
        <dbReference type="Pfam" id="PF00892"/>
    </source>
</evidence>
<dbReference type="PANTHER" id="PTHR22911">
    <property type="entry name" value="ACYL-MALONYL CONDENSING ENZYME-RELATED"/>
    <property type="match status" value="1"/>
</dbReference>
<dbReference type="Pfam" id="PF00892">
    <property type="entry name" value="EamA"/>
    <property type="match status" value="2"/>
</dbReference>
<keyword evidence="1" id="KW-1133">Transmembrane helix</keyword>
<feature type="transmembrane region" description="Helical" evidence="1">
    <location>
        <begin position="244"/>
        <end position="263"/>
    </location>
</feature>
<dbReference type="OrthoDB" id="5729944at2"/>
<organism evidence="3 4">
    <name type="scientific">Thiospirochaeta perfilievii</name>
    <dbReference type="NCBI Taxonomy" id="252967"/>
    <lineage>
        <taxon>Bacteria</taxon>
        <taxon>Pseudomonadati</taxon>
        <taxon>Spirochaetota</taxon>
        <taxon>Spirochaetia</taxon>
        <taxon>Spirochaetales</taxon>
        <taxon>Spirochaetaceae</taxon>
        <taxon>Thiospirochaeta</taxon>
    </lineage>
</organism>
<dbReference type="Proteomes" id="UP000323824">
    <property type="component" value="Chromosome"/>
</dbReference>
<evidence type="ECO:0000313" key="4">
    <source>
        <dbReference type="Proteomes" id="UP000323824"/>
    </source>
</evidence>